<dbReference type="EMBL" id="KF534715">
    <property type="protein sequence ID" value="AGV99271.1"/>
    <property type="molecule type" value="Genomic_DNA"/>
</dbReference>
<dbReference type="Gene3D" id="2.40.50.230">
    <property type="entry name" value="Gp5 N-terminal domain"/>
    <property type="match status" value="1"/>
</dbReference>
<name>X2CSW0_9CAUD</name>
<dbReference type="Pfam" id="PF18352">
    <property type="entry name" value="Gp138_N"/>
    <property type="match status" value="1"/>
</dbReference>
<proteinExistence type="predicted"/>
<dbReference type="InterPro" id="IPR041599">
    <property type="entry name" value="Gp138_N"/>
</dbReference>
<dbReference type="GeneID" id="18938783"/>
<organism evidence="3 4">
    <name type="scientific">Pectobacterium phage PM1</name>
    <dbReference type="NCBI Taxonomy" id="1399915"/>
    <lineage>
        <taxon>Viruses</taxon>
        <taxon>Duplodnaviria</taxon>
        <taxon>Heunggongvirae</taxon>
        <taxon>Uroviricota</taxon>
        <taxon>Caudoviricetes</taxon>
        <taxon>Chaseviridae</taxon>
        <taxon>Cleopatravirinae</taxon>
        <taxon>Suwonvirus</taxon>
        <taxon>Suwonvirus PM1</taxon>
    </lineage>
</organism>
<gene>
    <name evidence="3" type="ORF">PM1_055</name>
</gene>
<reference evidence="3 4" key="1">
    <citation type="journal article" date="2014" name="Arch. Virol.">
        <title>Complete genome sequence of the Pectobacterium carotovorum subsp. carotovorum virulent bacteriophage PM1.</title>
        <authorList>
            <person name="Lim J.A."/>
            <person name="Shin H."/>
            <person name="Lee D.H."/>
            <person name="Han S.W."/>
            <person name="Lee J.H."/>
            <person name="Ryu S."/>
            <person name="Heu S."/>
        </authorList>
    </citation>
    <scope>NUCLEOTIDE SEQUENCE [LARGE SCALE GENOMIC DNA]</scope>
</reference>
<dbReference type="RefSeq" id="YP_009021832.1">
    <property type="nucleotide sequence ID" value="NC_023865.1"/>
</dbReference>
<dbReference type="KEGG" id="vg:18938783"/>
<dbReference type="OrthoDB" id="12545at10239"/>
<evidence type="ECO:0000259" key="2">
    <source>
        <dbReference type="Pfam" id="PF18352"/>
    </source>
</evidence>
<evidence type="ECO:0000256" key="1">
    <source>
        <dbReference type="SAM" id="MobiDB-lite"/>
    </source>
</evidence>
<evidence type="ECO:0000313" key="3">
    <source>
        <dbReference type="EMBL" id="AGV99271.1"/>
    </source>
</evidence>
<accession>X2CSW0</accession>
<protein>
    <submittedName>
        <fullName evidence="3">Putative baseplate assembly protein</fullName>
    </submittedName>
</protein>
<keyword evidence="4" id="KW-1185">Reference proteome</keyword>
<feature type="domain" description="Phage protein Gp138 N-terminal" evidence="2">
    <location>
        <begin position="18"/>
        <end position="98"/>
    </location>
</feature>
<feature type="region of interest" description="Disordered" evidence="1">
    <location>
        <begin position="243"/>
        <end position="263"/>
    </location>
</feature>
<sequence length="263" mass="27886">MSSHNNNQNAPDINTSYPGHIYNFDAESQTCEVQLAIESLFIGHEEAYSRYTKQRLQHVPVQFTQGGGWSFTHPIPDGTPCNVQFAQRGIDHWLFENKDEAGTIDGKPAPAFSQLYSHNAATCTVGTQPIPKAIPDFVGDVMEMRNEARSQRVTFHGNGQIELVAGSAKITINSSGEISIESPSKITATAPKIVLDGATTITKTLSVQGGGAGGGAAVTMVGNIEHTGSTNQTGSLTINGVKVDGHNHISNSPGQDTGPMKNG</sequence>
<dbReference type="InterPro" id="IPR037026">
    <property type="entry name" value="Vgr_OB-fold_dom_sf"/>
</dbReference>
<evidence type="ECO:0000313" key="4">
    <source>
        <dbReference type="Proteomes" id="UP000019701"/>
    </source>
</evidence>
<dbReference type="Proteomes" id="UP000019701">
    <property type="component" value="Segment"/>
</dbReference>